<dbReference type="SFLD" id="SFLDG01144">
    <property type="entry name" value="C2.B.4:_PGP_Like"/>
    <property type="match status" value="1"/>
</dbReference>
<dbReference type="SFLD" id="SFLDS00003">
    <property type="entry name" value="Haloacid_Dehalogenase"/>
    <property type="match status" value="1"/>
</dbReference>
<dbReference type="InterPro" id="IPR036412">
    <property type="entry name" value="HAD-like_sf"/>
</dbReference>
<proteinExistence type="predicted"/>
<gene>
    <name evidence="1" type="ORF">H8692_00230</name>
</gene>
<dbReference type="Gene3D" id="3.30.1240.10">
    <property type="match status" value="1"/>
</dbReference>
<dbReference type="GO" id="GO:0005829">
    <property type="term" value="C:cytosol"/>
    <property type="evidence" value="ECO:0007669"/>
    <property type="project" value="TreeGrafter"/>
</dbReference>
<dbReference type="InterPro" id="IPR000150">
    <property type="entry name" value="Cof"/>
</dbReference>
<keyword evidence="1" id="KW-0378">Hydrolase</keyword>
<name>A0A926E6B5_9FIRM</name>
<dbReference type="GO" id="GO:0016791">
    <property type="term" value="F:phosphatase activity"/>
    <property type="evidence" value="ECO:0007669"/>
    <property type="project" value="UniProtKB-ARBA"/>
</dbReference>
<accession>A0A926E6B5</accession>
<dbReference type="SUPFAM" id="SSF56784">
    <property type="entry name" value="HAD-like"/>
    <property type="match status" value="1"/>
</dbReference>
<dbReference type="EMBL" id="JACRTA010000001">
    <property type="protein sequence ID" value="MBC8567188.1"/>
    <property type="molecule type" value="Genomic_DNA"/>
</dbReference>
<organism evidence="1 2">
    <name type="scientific">Lentihominibacter hominis</name>
    <dbReference type="NCBI Taxonomy" id="2763645"/>
    <lineage>
        <taxon>Bacteria</taxon>
        <taxon>Bacillati</taxon>
        <taxon>Bacillota</taxon>
        <taxon>Clostridia</taxon>
        <taxon>Peptostreptococcales</taxon>
        <taxon>Anaerovoracaceae</taxon>
        <taxon>Lentihominibacter</taxon>
    </lineage>
</organism>
<dbReference type="SFLD" id="SFLDG01140">
    <property type="entry name" value="C2.B:_Phosphomannomutase_and_P"/>
    <property type="match status" value="1"/>
</dbReference>
<dbReference type="AlphaFoldDB" id="A0A926E6B5"/>
<evidence type="ECO:0000313" key="2">
    <source>
        <dbReference type="Proteomes" id="UP000610862"/>
    </source>
</evidence>
<dbReference type="RefSeq" id="WP_187524719.1">
    <property type="nucleotide sequence ID" value="NZ_JACRTA010000001.1"/>
</dbReference>
<keyword evidence="2" id="KW-1185">Reference proteome</keyword>
<evidence type="ECO:0000313" key="1">
    <source>
        <dbReference type="EMBL" id="MBC8567188.1"/>
    </source>
</evidence>
<dbReference type="InterPro" id="IPR023214">
    <property type="entry name" value="HAD_sf"/>
</dbReference>
<dbReference type="Gene3D" id="3.40.50.1000">
    <property type="entry name" value="HAD superfamily/HAD-like"/>
    <property type="match status" value="1"/>
</dbReference>
<sequence length="262" mass="29390">MTTEDIKLVAIDMDGTLLDSQKKMPEDFIPWVQSHPEIKTVIASGRQYYTLEHDMFPIKDSLIFIAENGGLVFEKGKTIYRNVMRKKDISDCLSLISQVPGATPILCGTNSAYLKEPDEQVKKGALIYYFRHNFVKDMLHIISEDQIVKIAVYFKDKSAEASIKYFSNVNASLDVVISGDSWIDISNSSVNKGNAIKAIQDKYGITPDQSMAFGDYFNDMEMLQNCTESYCMENGHPTVKATAKHIAQSNDDNGVMKVLNTL</sequence>
<protein>
    <submittedName>
        <fullName evidence="1">HAD family hydrolase</fullName>
    </submittedName>
</protein>
<reference evidence="1" key="1">
    <citation type="submission" date="2020-08" db="EMBL/GenBank/DDBJ databases">
        <title>Genome public.</title>
        <authorList>
            <person name="Liu C."/>
            <person name="Sun Q."/>
        </authorList>
    </citation>
    <scope>NUCLEOTIDE SEQUENCE</scope>
    <source>
        <strain evidence="1">NSJ-24</strain>
    </source>
</reference>
<comment type="caution">
    <text evidence="1">The sequence shown here is derived from an EMBL/GenBank/DDBJ whole genome shotgun (WGS) entry which is preliminary data.</text>
</comment>
<dbReference type="Proteomes" id="UP000610862">
    <property type="component" value="Unassembled WGS sequence"/>
</dbReference>
<dbReference type="PANTHER" id="PTHR10000">
    <property type="entry name" value="PHOSPHOSERINE PHOSPHATASE"/>
    <property type="match status" value="1"/>
</dbReference>
<dbReference type="NCBIfam" id="TIGR01484">
    <property type="entry name" value="HAD-SF-IIB"/>
    <property type="match status" value="1"/>
</dbReference>
<dbReference type="PANTHER" id="PTHR10000:SF53">
    <property type="entry name" value="5-AMINO-6-(5-PHOSPHO-D-RIBITYLAMINO)URACIL PHOSPHATASE YBJI-RELATED"/>
    <property type="match status" value="1"/>
</dbReference>
<dbReference type="NCBIfam" id="TIGR00099">
    <property type="entry name" value="Cof-subfamily"/>
    <property type="match status" value="1"/>
</dbReference>
<dbReference type="GO" id="GO:0000287">
    <property type="term" value="F:magnesium ion binding"/>
    <property type="evidence" value="ECO:0007669"/>
    <property type="project" value="TreeGrafter"/>
</dbReference>
<dbReference type="Pfam" id="PF08282">
    <property type="entry name" value="Hydrolase_3"/>
    <property type="match status" value="1"/>
</dbReference>
<dbReference type="InterPro" id="IPR006379">
    <property type="entry name" value="HAD-SF_hydro_IIB"/>
</dbReference>